<dbReference type="SUPFAM" id="SSF53474">
    <property type="entry name" value="alpha/beta-Hydrolases"/>
    <property type="match status" value="1"/>
</dbReference>
<evidence type="ECO:0000259" key="3">
    <source>
        <dbReference type="PROSITE" id="PS50075"/>
    </source>
</evidence>
<organism evidence="4 5">
    <name type="scientific">Diaporthe helianthi</name>
    <dbReference type="NCBI Taxonomy" id="158607"/>
    <lineage>
        <taxon>Eukaryota</taxon>
        <taxon>Fungi</taxon>
        <taxon>Dikarya</taxon>
        <taxon>Ascomycota</taxon>
        <taxon>Pezizomycotina</taxon>
        <taxon>Sordariomycetes</taxon>
        <taxon>Sordariomycetidae</taxon>
        <taxon>Diaporthales</taxon>
        <taxon>Diaporthaceae</taxon>
        <taxon>Diaporthe</taxon>
    </lineage>
</organism>
<feature type="region of interest" description="Disordered" evidence="2">
    <location>
        <begin position="86"/>
        <end position="135"/>
    </location>
</feature>
<proteinExistence type="predicted"/>
<dbReference type="PROSITE" id="PS50075">
    <property type="entry name" value="CARRIER"/>
    <property type="match status" value="1"/>
</dbReference>
<accession>A0A2P5HME2</accession>
<dbReference type="OrthoDB" id="10253869at2759"/>
<dbReference type="InterPro" id="IPR001031">
    <property type="entry name" value="Thioesterase"/>
</dbReference>
<evidence type="ECO:0000313" key="5">
    <source>
        <dbReference type="Proteomes" id="UP000094444"/>
    </source>
</evidence>
<dbReference type="InParanoid" id="A0A2P5HME2"/>
<dbReference type="Pfam" id="PF00550">
    <property type="entry name" value="PP-binding"/>
    <property type="match status" value="1"/>
</dbReference>
<dbReference type="InterPro" id="IPR029058">
    <property type="entry name" value="AB_hydrolase_fold"/>
</dbReference>
<dbReference type="EMBL" id="MAVT02001277">
    <property type="protein sequence ID" value="POS71405.1"/>
    <property type="molecule type" value="Genomic_DNA"/>
</dbReference>
<dbReference type="InterPro" id="IPR036736">
    <property type="entry name" value="ACP-like_sf"/>
</dbReference>
<dbReference type="Proteomes" id="UP000094444">
    <property type="component" value="Unassembled WGS sequence"/>
</dbReference>
<dbReference type="InterPro" id="IPR009081">
    <property type="entry name" value="PP-bd_ACP"/>
</dbReference>
<feature type="coiled-coil region" evidence="1">
    <location>
        <begin position="15"/>
        <end position="42"/>
    </location>
</feature>
<feature type="domain" description="Carrier" evidence="3">
    <location>
        <begin position="8"/>
        <end position="86"/>
    </location>
</feature>
<dbReference type="Pfam" id="PF00975">
    <property type="entry name" value="Thioesterase"/>
    <property type="match status" value="1"/>
</dbReference>
<protein>
    <recommendedName>
        <fullName evidence="3">Carrier domain-containing protein</fullName>
    </recommendedName>
</protein>
<dbReference type="Gene3D" id="3.40.50.1820">
    <property type="entry name" value="alpha/beta hydrolase"/>
    <property type="match status" value="1"/>
</dbReference>
<dbReference type="AlphaFoldDB" id="A0A2P5HME2"/>
<evidence type="ECO:0000256" key="2">
    <source>
        <dbReference type="SAM" id="MobiDB-lite"/>
    </source>
</evidence>
<comment type="caution">
    <text evidence="4">The sequence shown here is derived from an EMBL/GenBank/DDBJ whole genome shotgun (WGS) entry which is preliminary data.</text>
</comment>
<dbReference type="STRING" id="158607.A0A2P5HME2"/>
<evidence type="ECO:0000313" key="4">
    <source>
        <dbReference type="EMBL" id="POS71405.1"/>
    </source>
</evidence>
<name>A0A2P5HME2_DIAHE</name>
<sequence length="407" mass="44469">MVTTALTASEEQLCHTVLEILAKELEVELQELQDEDTEFAELGLDRNLAPFAVRKIEQKTGLRLSKDVFDDFPEVALFKKHLLDKARRLPTTDKPPQPKAPTHKPRLTSNGNGNGNGNGNNHSDPKPPLSVLIRGNRNSTNNTNLFLLPDGSGSAMCYARIPALAQAQAHNLGALNSPFLGHGRSVEGFTIRGLASIWTEEILRIQPSGTGTYALGGWSAGGYYAFEVARELQARGLVVDRLVLIDSPARTRFEAMPLAVVEYLSTHNMMGQGGAQAKPVPAWLVDHFAATLKAVEAYVPEPVEPLKHSTGNVTCAGSGGQYTHKTALPMVFIIWAEDALLSPEEARRTGLDLNLRVSRFLLELRRHEDYGPGGWEVLFPPGTTVSIATMPGHHFNIVHHPQVSLYS</sequence>
<dbReference type="Gene3D" id="1.10.1200.10">
    <property type="entry name" value="ACP-like"/>
    <property type="match status" value="1"/>
</dbReference>
<dbReference type="SUPFAM" id="SSF47336">
    <property type="entry name" value="ACP-like"/>
    <property type="match status" value="1"/>
</dbReference>
<reference evidence="4" key="1">
    <citation type="submission" date="2017-09" db="EMBL/GenBank/DDBJ databases">
        <title>Polyketide synthases of a Diaporthe helianthi virulent isolate.</title>
        <authorList>
            <person name="Baroncelli R."/>
        </authorList>
    </citation>
    <scope>NUCLEOTIDE SEQUENCE [LARGE SCALE GENOMIC DNA]</scope>
    <source>
        <strain evidence="4">7/96</strain>
    </source>
</reference>
<evidence type="ECO:0000256" key="1">
    <source>
        <dbReference type="SAM" id="Coils"/>
    </source>
</evidence>
<keyword evidence="5" id="KW-1185">Reference proteome</keyword>
<keyword evidence="1" id="KW-0175">Coiled coil</keyword>
<gene>
    <name evidence="4" type="ORF">DHEL01_v210202</name>
</gene>